<keyword evidence="4 14" id="KW-0813">Transport</keyword>
<comment type="subcellular location">
    <subcellularLocation>
        <location evidence="1">Cell inner membrane</location>
        <topology evidence="1">Multi-pass membrane protein</topology>
    </subcellularLocation>
    <subcellularLocation>
        <location evidence="14">Cell membrane</location>
        <topology evidence="14">Multi-pass membrane protein</topology>
    </subcellularLocation>
</comment>
<accession>A0A377E2H3</accession>
<organism evidence="17 18">
    <name type="scientific">Escherichia coli</name>
    <dbReference type="NCBI Taxonomy" id="562"/>
    <lineage>
        <taxon>Bacteria</taxon>
        <taxon>Pseudomonadati</taxon>
        <taxon>Pseudomonadota</taxon>
        <taxon>Gammaproteobacteria</taxon>
        <taxon>Enterobacterales</taxon>
        <taxon>Enterobacteriaceae</taxon>
        <taxon>Escherichia</taxon>
    </lineage>
</organism>
<dbReference type="SMART" id="SM00382">
    <property type="entry name" value="AAA"/>
    <property type="match status" value="1"/>
</dbReference>
<evidence type="ECO:0000256" key="2">
    <source>
        <dbReference type="ARBA" id="ARBA00011650"/>
    </source>
</evidence>
<dbReference type="InterPro" id="IPR017871">
    <property type="entry name" value="ABC_transporter-like_CS"/>
</dbReference>
<evidence type="ECO:0000256" key="14">
    <source>
        <dbReference type="RuleBase" id="RU363032"/>
    </source>
</evidence>
<dbReference type="GO" id="GO:0042626">
    <property type="term" value="F:ATPase-coupled transmembrane transporter activity"/>
    <property type="evidence" value="ECO:0007669"/>
    <property type="project" value="InterPro"/>
</dbReference>
<name>A0A377E2H3_ECOLX</name>
<keyword evidence="10" id="KW-0067">ATP-binding</keyword>
<dbReference type="InterPro" id="IPR027417">
    <property type="entry name" value="P-loop_NTPase"/>
</dbReference>
<dbReference type="NCBIfam" id="TIGR01277">
    <property type="entry name" value="thiQ"/>
    <property type="match status" value="1"/>
</dbReference>
<dbReference type="NCBIfam" id="TIGR01253">
    <property type="entry name" value="thiP"/>
    <property type="match status" value="1"/>
</dbReference>
<dbReference type="GO" id="GO:0005886">
    <property type="term" value="C:plasma membrane"/>
    <property type="evidence" value="ECO:0007669"/>
    <property type="project" value="UniProtKB-SubCell"/>
</dbReference>
<comment type="similarity">
    <text evidence="14">Belongs to the binding-protein-dependent transport system permease family.</text>
</comment>
<dbReference type="InterPro" id="IPR005968">
    <property type="entry name" value="Thiamine_ABC_ThiQ"/>
</dbReference>
<dbReference type="Pfam" id="PF00005">
    <property type="entry name" value="ABC_tran"/>
    <property type="match status" value="1"/>
</dbReference>
<dbReference type="InterPro" id="IPR005947">
    <property type="entry name" value="ThiP_ABC_transpt"/>
</dbReference>
<evidence type="ECO:0000256" key="6">
    <source>
        <dbReference type="ARBA" id="ARBA00022519"/>
    </source>
</evidence>
<dbReference type="Gene3D" id="1.10.3720.10">
    <property type="entry name" value="MetI-like"/>
    <property type="match status" value="2"/>
</dbReference>
<evidence type="ECO:0000256" key="10">
    <source>
        <dbReference type="ARBA" id="ARBA00022840"/>
    </source>
</evidence>
<feature type="transmembrane region" description="Helical" evidence="14">
    <location>
        <begin position="230"/>
        <end position="249"/>
    </location>
</feature>
<evidence type="ECO:0000259" key="15">
    <source>
        <dbReference type="PROSITE" id="PS50893"/>
    </source>
</evidence>
<dbReference type="FunFam" id="3.40.50.300:FF:001071">
    <property type="entry name" value="Thiamine import ATP-binding protein ThiQ"/>
    <property type="match status" value="1"/>
</dbReference>
<reference evidence="17 18" key="1">
    <citation type="submission" date="2018-06" db="EMBL/GenBank/DDBJ databases">
        <authorList>
            <consortium name="Pathogen Informatics"/>
            <person name="Doyle S."/>
        </authorList>
    </citation>
    <scope>NUCLEOTIDE SEQUENCE [LARGE SCALE GENOMIC DNA]</scope>
    <source>
        <strain evidence="17 18">NCTC10429</strain>
    </source>
</reference>
<dbReference type="SUPFAM" id="SSF52540">
    <property type="entry name" value="P-loop containing nucleoside triphosphate hydrolases"/>
    <property type="match status" value="1"/>
</dbReference>
<gene>
    <name evidence="17" type="primary">thiP_2</name>
    <name evidence="17" type="ORF">NCTC10429_04346</name>
</gene>
<dbReference type="PROSITE" id="PS50928">
    <property type="entry name" value="ABC_TM1"/>
    <property type="match status" value="1"/>
</dbReference>
<evidence type="ECO:0000256" key="11">
    <source>
        <dbReference type="ARBA" id="ARBA00022967"/>
    </source>
</evidence>
<evidence type="ECO:0000256" key="5">
    <source>
        <dbReference type="ARBA" id="ARBA00022475"/>
    </source>
</evidence>
<evidence type="ECO:0000313" key="17">
    <source>
        <dbReference type="EMBL" id="STM57756.1"/>
    </source>
</evidence>
<evidence type="ECO:0000256" key="12">
    <source>
        <dbReference type="ARBA" id="ARBA00022989"/>
    </source>
</evidence>
<feature type="transmembrane region" description="Helical" evidence="14">
    <location>
        <begin position="261"/>
        <end position="279"/>
    </location>
</feature>
<dbReference type="AlphaFoldDB" id="A0A377E2H3"/>
<keyword evidence="12 14" id="KW-1133">Transmembrane helix</keyword>
<evidence type="ECO:0000256" key="3">
    <source>
        <dbReference type="ARBA" id="ARBA00016947"/>
    </source>
</evidence>
<keyword evidence="13 14" id="KW-0472">Membrane</keyword>
<dbReference type="CDD" id="cd03298">
    <property type="entry name" value="ABC_ThiQ_thiamine_transporter"/>
    <property type="match status" value="1"/>
</dbReference>
<dbReference type="GO" id="GO:0071934">
    <property type="term" value="P:thiamine transmembrane transport"/>
    <property type="evidence" value="ECO:0007669"/>
    <property type="project" value="InterPro"/>
</dbReference>
<dbReference type="NCBIfam" id="NF008039">
    <property type="entry name" value="PRK10771.1"/>
    <property type="match status" value="1"/>
</dbReference>
<keyword evidence="11" id="KW-1278">Translocase</keyword>
<feature type="transmembrane region" description="Helical" evidence="14">
    <location>
        <begin position="320"/>
        <end position="339"/>
    </location>
</feature>
<dbReference type="InterPro" id="IPR003439">
    <property type="entry name" value="ABC_transporter-like_ATP-bd"/>
</dbReference>
<dbReference type="PROSITE" id="PS00211">
    <property type="entry name" value="ABC_TRANSPORTER_1"/>
    <property type="match status" value="1"/>
</dbReference>
<sequence>MCFLICQWRAAYYSRHWENIPGEQRQLAAQLGMRGWHFFRFIEWPWLRRQIPPVAALIFMLCFASFATVLSLGGGPQATTIELAIYQALSYDYDPARAAMLALIQMVCCLGLVLLSQRLSKAIAPGTTLLQGWRDPDDRLHSRICDTVLIVLALLLLLPPLLAVIVDGLNRQLPEVLAQPVLWQALWTSLRIALAAGVLCVVLTMMLLWSSRELRARQKMLAGQALEMSGMLILAMPGIVLATGFFLLLNNTIGLPQSADVIVIFTNALMAIPYALKVLENPMRDITARYSMLCQSLGIEGWSRLKVVELRALKRPLAQALAFACVLSIGDFGVVALFGNDDFRTLPFYLYQQIGSYRSQDGAVTALILLLLCFLLFTVIENYRGEMLKLTDITWLYHHLPMRFSLTVERGEQVAILGPSGAGKSTLLNLIAGFLTPASGSLTIDGVDHTTTPPSRRPVSMLFQENNLFSHLTVAQNIGLGLNPGLKLNAAQQEKMHAITRQMGIDNLMARLPGELSGGQRQRVALARCLVREQPILLLDEPFSALDPALRQEMLTLVSTSCQQQKMTLLMVSHSVEDAARIATRSVVVADGRIAWQGKTNELLSGKASASALLGITG</sequence>
<feature type="transmembrane region" description="Helical" evidence="14">
    <location>
        <begin position="186"/>
        <end position="209"/>
    </location>
</feature>
<keyword evidence="9" id="KW-0547">Nucleotide-binding</keyword>
<evidence type="ECO:0000313" key="18">
    <source>
        <dbReference type="Proteomes" id="UP000254088"/>
    </source>
</evidence>
<dbReference type="InterPro" id="IPR000515">
    <property type="entry name" value="MetI-like"/>
</dbReference>
<keyword evidence="5" id="KW-1003">Cell membrane</keyword>
<evidence type="ECO:0000256" key="13">
    <source>
        <dbReference type="ARBA" id="ARBA00023136"/>
    </source>
</evidence>
<evidence type="ECO:0000256" key="9">
    <source>
        <dbReference type="ARBA" id="ARBA00022741"/>
    </source>
</evidence>
<dbReference type="PANTHER" id="PTHR42781">
    <property type="entry name" value="SPERMIDINE/PUTRESCINE IMPORT ATP-BINDING PROTEIN POTA"/>
    <property type="match status" value="1"/>
</dbReference>
<dbReference type="Gene3D" id="3.40.50.300">
    <property type="entry name" value="P-loop containing nucleotide triphosphate hydrolases"/>
    <property type="match status" value="1"/>
</dbReference>
<evidence type="ECO:0000256" key="4">
    <source>
        <dbReference type="ARBA" id="ARBA00022448"/>
    </source>
</evidence>
<dbReference type="InterPro" id="IPR035906">
    <property type="entry name" value="MetI-like_sf"/>
</dbReference>
<keyword evidence="7 14" id="KW-0812">Transmembrane</keyword>
<dbReference type="EMBL" id="UGEX01000002">
    <property type="protein sequence ID" value="STM57756.1"/>
    <property type="molecule type" value="Genomic_DNA"/>
</dbReference>
<comment type="subunit">
    <text evidence="2">The complex is composed of two ATP-binding proteins (ThiQ), two transmembrane proteins (ThiP) and a solute-binding protein (ThiB).</text>
</comment>
<dbReference type="Pfam" id="PF00528">
    <property type="entry name" value="BPD_transp_1"/>
    <property type="match status" value="1"/>
</dbReference>
<dbReference type="PANTHER" id="PTHR42781:SF1">
    <property type="entry name" value="THIAMINE IMPORT ATP-BINDING PROTEIN THIQ"/>
    <property type="match status" value="1"/>
</dbReference>
<evidence type="ECO:0000259" key="16">
    <source>
        <dbReference type="PROSITE" id="PS50928"/>
    </source>
</evidence>
<dbReference type="InterPro" id="IPR050093">
    <property type="entry name" value="ABC_SmlMolc_Importer"/>
</dbReference>
<dbReference type="SUPFAM" id="SSF161098">
    <property type="entry name" value="MetI-like"/>
    <property type="match status" value="2"/>
</dbReference>
<dbReference type="GO" id="GO:0005524">
    <property type="term" value="F:ATP binding"/>
    <property type="evidence" value="ECO:0007669"/>
    <property type="project" value="UniProtKB-KW"/>
</dbReference>
<dbReference type="InterPro" id="IPR003593">
    <property type="entry name" value="AAA+_ATPase"/>
</dbReference>
<feature type="domain" description="ABC transporter" evidence="15">
    <location>
        <begin position="383"/>
        <end position="616"/>
    </location>
</feature>
<feature type="transmembrane region" description="Helical" evidence="14">
    <location>
        <begin position="54"/>
        <end position="75"/>
    </location>
</feature>
<protein>
    <recommendedName>
        <fullName evidence="3">Thiamine transport system permease protein ThiP</fullName>
    </recommendedName>
</protein>
<proteinExistence type="inferred from homology"/>
<evidence type="ECO:0000256" key="7">
    <source>
        <dbReference type="ARBA" id="ARBA00022692"/>
    </source>
</evidence>
<keyword evidence="8" id="KW-0677">Repeat</keyword>
<feature type="transmembrane region" description="Helical" evidence="14">
    <location>
        <begin position="359"/>
        <end position="380"/>
    </location>
</feature>
<feature type="transmembrane region" description="Helical" evidence="14">
    <location>
        <begin position="95"/>
        <end position="115"/>
    </location>
</feature>
<evidence type="ECO:0000256" key="8">
    <source>
        <dbReference type="ARBA" id="ARBA00022737"/>
    </source>
</evidence>
<feature type="transmembrane region" description="Helical" evidence="14">
    <location>
        <begin position="144"/>
        <end position="166"/>
    </location>
</feature>
<dbReference type="FunFam" id="1.10.3720.10:FF:000048">
    <property type="entry name" value="Thiamine/thiamine pyrophosphate ABC transporter permease ThiP"/>
    <property type="match status" value="1"/>
</dbReference>
<keyword evidence="6" id="KW-0997">Cell inner membrane</keyword>
<keyword evidence="17" id="KW-0378">Hydrolase</keyword>
<dbReference type="CDD" id="cd06261">
    <property type="entry name" value="TM_PBP2"/>
    <property type="match status" value="2"/>
</dbReference>
<dbReference type="GO" id="GO:0016887">
    <property type="term" value="F:ATP hydrolysis activity"/>
    <property type="evidence" value="ECO:0007669"/>
    <property type="project" value="InterPro"/>
</dbReference>
<evidence type="ECO:0000256" key="1">
    <source>
        <dbReference type="ARBA" id="ARBA00004429"/>
    </source>
</evidence>
<feature type="domain" description="ABC transmembrane type-1" evidence="16">
    <location>
        <begin position="186"/>
        <end position="380"/>
    </location>
</feature>
<dbReference type="Proteomes" id="UP000254088">
    <property type="component" value="Unassembled WGS sequence"/>
</dbReference>
<dbReference type="PROSITE" id="PS50893">
    <property type="entry name" value="ABC_TRANSPORTER_2"/>
    <property type="match status" value="1"/>
</dbReference>